<sequence>MTVTGLERDPSDGWLVVPFPTPGAFEAWLDDHHATEPGLWVKFAKKGTGIPSLTLPEAIEVAACFGWVDSKMHGVDETWYVLRFQPRRARSSWSPGNRELAERLIADGRMRPAGLAQVAAARAGGRWETSRTTGA</sequence>
<gene>
    <name evidence="1" type="ORF">FB474_2952</name>
</gene>
<protein>
    <recommendedName>
        <fullName evidence="3">Bacteriocin resistance YdeI/OmpD-like protein</fullName>
    </recommendedName>
</protein>
<evidence type="ECO:0008006" key="3">
    <source>
        <dbReference type="Google" id="ProtNLM"/>
    </source>
</evidence>
<dbReference type="OrthoDB" id="9796999at2"/>
<evidence type="ECO:0000313" key="2">
    <source>
        <dbReference type="Proteomes" id="UP000319514"/>
    </source>
</evidence>
<dbReference type="EMBL" id="VFOQ01000001">
    <property type="protein sequence ID" value="TQL61541.1"/>
    <property type="molecule type" value="Genomic_DNA"/>
</dbReference>
<dbReference type="Proteomes" id="UP000319514">
    <property type="component" value="Unassembled WGS sequence"/>
</dbReference>
<organism evidence="1 2">
    <name type="scientific">Oryzihumus leptocrescens</name>
    <dbReference type="NCBI Taxonomy" id="297536"/>
    <lineage>
        <taxon>Bacteria</taxon>
        <taxon>Bacillati</taxon>
        <taxon>Actinomycetota</taxon>
        <taxon>Actinomycetes</taxon>
        <taxon>Micrococcales</taxon>
        <taxon>Intrasporangiaceae</taxon>
        <taxon>Oryzihumus</taxon>
    </lineage>
</organism>
<keyword evidence="2" id="KW-1185">Reference proteome</keyword>
<name>A0A542ZMG9_9MICO</name>
<comment type="caution">
    <text evidence="1">The sequence shown here is derived from an EMBL/GenBank/DDBJ whole genome shotgun (WGS) entry which is preliminary data.</text>
</comment>
<proteinExistence type="predicted"/>
<dbReference type="AlphaFoldDB" id="A0A542ZMG9"/>
<dbReference type="RefSeq" id="WP_141789308.1">
    <property type="nucleotide sequence ID" value="NZ_BAAAKX010000001.1"/>
</dbReference>
<evidence type="ECO:0000313" key="1">
    <source>
        <dbReference type="EMBL" id="TQL61541.1"/>
    </source>
</evidence>
<reference evidence="1 2" key="1">
    <citation type="submission" date="2019-06" db="EMBL/GenBank/DDBJ databases">
        <title>Sequencing the genomes of 1000 actinobacteria strains.</title>
        <authorList>
            <person name="Klenk H.-P."/>
        </authorList>
    </citation>
    <scope>NUCLEOTIDE SEQUENCE [LARGE SCALE GENOMIC DNA]</scope>
    <source>
        <strain evidence="1 2">DSM 18082</strain>
    </source>
</reference>
<accession>A0A542ZMG9</accession>